<keyword evidence="2" id="KW-0238">DNA-binding</keyword>
<dbReference type="Gene3D" id="1.10.10.10">
    <property type="entry name" value="Winged helix-like DNA-binding domain superfamily/Winged helix DNA-binding domain"/>
    <property type="match status" value="1"/>
</dbReference>
<evidence type="ECO:0000259" key="1">
    <source>
        <dbReference type="Pfam" id="PF03551"/>
    </source>
</evidence>
<dbReference type="STRING" id="46177.SAMN05660976_05589"/>
<dbReference type="InterPro" id="IPR036388">
    <property type="entry name" value="WH-like_DNA-bd_sf"/>
</dbReference>
<evidence type="ECO:0000313" key="3">
    <source>
        <dbReference type="Proteomes" id="UP000198953"/>
    </source>
</evidence>
<organism evidence="2 3">
    <name type="scientific">Nonomuraea pusilla</name>
    <dbReference type="NCBI Taxonomy" id="46177"/>
    <lineage>
        <taxon>Bacteria</taxon>
        <taxon>Bacillati</taxon>
        <taxon>Actinomycetota</taxon>
        <taxon>Actinomycetes</taxon>
        <taxon>Streptosporangiales</taxon>
        <taxon>Streptosporangiaceae</taxon>
        <taxon>Nonomuraea</taxon>
    </lineage>
</organism>
<keyword evidence="3" id="KW-1185">Reference proteome</keyword>
<dbReference type="InterPro" id="IPR005149">
    <property type="entry name" value="Tscrpt_reg_PadR_N"/>
</dbReference>
<dbReference type="InterPro" id="IPR036390">
    <property type="entry name" value="WH_DNA-bd_sf"/>
</dbReference>
<feature type="domain" description="Transcription regulator PadR N-terminal" evidence="1">
    <location>
        <begin position="8"/>
        <end position="82"/>
    </location>
</feature>
<dbReference type="SUPFAM" id="SSF46785">
    <property type="entry name" value="Winged helix' DNA-binding domain"/>
    <property type="match status" value="1"/>
</dbReference>
<sequence length="185" mass="19932">MSATRLLVLGLLNEDPRHGYEINQLVAAGALERWTDVKAGSVYHALTRLEAEGLAETRAEERTGDRLRRVYAITEEGRRALRVLLKKALAGPPHSTRSDFALALCWHDLLNPAEAEEVLEAAAGAVEEQRAAFAAGRTAKAGLSPLADALFANAEAHLAADAELLHEVKRYLTRTRSGTAAGSGR</sequence>
<dbReference type="GO" id="GO:0003677">
    <property type="term" value="F:DNA binding"/>
    <property type="evidence" value="ECO:0007669"/>
    <property type="project" value="UniProtKB-KW"/>
</dbReference>
<evidence type="ECO:0000313" key="2">
    <source>
        <dbReference type="EMBL" id="SEM61146.1"/>
    </source>
</evidence>
<protein>
    <submittedName>
        <fullName evidence="2">DNA-binding transcriptional regulator, PadR family</fullName>
    </submittedName>
</protein>
<dbReference type="EMBL" id="FOBF01000015">
    <property type="protein sequence ID" value="SEM61146.1"/>
    <property type="molecule type" value="Genomic_DNA"/>
</dbReference>
<dbReference type="AlphaFoldDB" id="A0A1H7ZSA6"/>
<dbReference type="Pfam" id="PF03551">
    <property type="entry name" value="PadR"/>
    <property type="match status" value="1"/>
</dbReference>
<gene>
    <name evidence="2" type="ORF">SAMN05660976_05589</name>
</gene>
<dbReference type="PANTHER" id="PTHR43252:SF2">
    <property type="entry name" value="TRANSCRIPTION REGULATOR, PADR-LIKE FAMILY"/>
    <property type="match status" value="1"/>
</dbReference>
<accession>A0A1H7ZSA6</accession>
<name>A0A1H7ZSA6_9ACTN</name>
<reference evidence="2 3" key="1">
    <citation type="submission" date="2016-10" db="EMBL/GenBank/DDBJ databases">
        <authorList>
            <person name="de Groot N.N."/>
        </authorList>
    </citation>
    <scope>NUCLEOTIDE SEQUENCE [LARGE SCALE GENOMIC DNA]</scope>
    <source>
        <strain evidence="2 3">DSM 43357</strain>
    </source>
</reference>
<proteinExistence type="predicted"/>
<dbReference type="RefSeq" id="WP_177227537.1">
    <property type="nucleotide sequence ID" value="NZ_FOBF01000015.1"/>
</dbReference>
<dbReference type="PANTHER" id="PTHR43252">
    <property type="entry name" value="TRANSCRIPTIONAL REGULATOR YQJI"/>
    <property type="match status" value="1"/>
</dbReference>
<dbReference type="Proteomes" id="UP000198953">
    <property type="component" value="Unassembled WGS sequence"/>
</dbReference>